<dbReference type="InterPro" id="IPR036259">
    <property type="entry name" value="MFS_trans_sf"/>
</dbReference>
<evidence type="ECO:0000256" key="3">
    <source>
        <dbReference type="ARBA" id="ARBA00022692"/>
    </source>
</evidence>
<keyword evidence="3 6" id="KW-0812">Transmembrane</keyword>
<keyword evidence="4 6" id="KW-1133">Transmembrane helix</keyword>
<evidence type="ECO:0000256" key="4">
    <source>
        <dbReference type="ARBA" id="ARBA00022989"/>
    </source>
</evidence>
<gene>
    <name evidence="7" type="ORF">TIFTF001_018220</name>
</gene>
<evidence type="ECO:0000256" key="1">
    <source>
        <dbReference type="ARBA" id="ARBA00004141"/>
    </source>
</evidence>
<feature type="transmembrane region" description="Helical" evidence="6">
    <location>
        <begin position="114"/>
        <end position="135"/>
    </location>
</feature>
<dbReference type="EMBL" id="BTGU01000029">
    <property type="protein sequence ID" value="GMN49032.1"/>
    <property type="molecule type" value="Genomic_DNA"/>
</dbReference>
<accession>A0AA88DBF8</accession>
<evidence type="ECO:0000313" key="7">
    <source>
        <dbReference type="EMBL" id="GMN49032.1"/>
    </source>
</evidence>
<dbReference type="PANTHER" id="PTHR11654">
    <property type="entry name" value="OLIGOPEPTIDE TRANSPORTER-RELATED"/>
    <property type="match status" value="1"/>
</dbReference>
<dbReference type="Pfam" id="PF00854">
    <property type="entry name" value="PTR2"/>
    <property type="match status" value="1"/>
</dbReference>
<comment type="subcellular location">
    <subcellularLocation>
        <location evidence="1">Membrane</location>
        <topology evidence="1">Multi-pass membrane protein</topology>
    </subcellularLocation>
</comment>
<evidence type="ECO:0000256" key="6">
    <source>
        <dbReference type="SAM" id="Phobius"/>
    </source>
</evidence>
<dbReference type="InterPro" id="IPR000109">
    <property type="entry name" value="POT_fam"/>
</dbReference>
<dbReference type="AlphaFoldDB" id="A0AA88DBF8"/>
<sequence>MESLFIVVYEIFERLAYRGILANLVLYLTRELHQGTVTASNNVTNWNNTIWMTLILGVHIADTYLGRFGTGFEATILQPWDQRGKLRRKSLIYPSGADQFNKFEPKEKKQKLSFFNWWAFSVFFGYLISETFVVYIQDNVGWTLCYGLPTVGLVIAVVVFSLDTPFYRHKMPCASPLTKVAKVCVAALRKWKVNLPDDPNEHYELSV</sequence>
<name>A0AA88DBF8_FICCA</name>
<keyword evidence="5 6" id="KW-0472">Membrane</keyword>
<dbReference type="GO" id="GO:0016020">
    <property type="term" value="C:membrane"/>
    <property type="evidence" value="ECO:0007669"/>
    <property type="project" value="UniProtKB-SubCell"/>
</dbReference>
<dbReference type="GO" id="GO:0022857">
    <property type="term" value="F:transmembrane transporter activity"/>
    <property type="evidence" value="ECO:0007669"/>
    <property type="project" value="InterPro"/>
</dbReference>
<evidence type="ECO:0000313" key="8">
    <source>
        <dbReference type="Proteomes" id="UP001187192"/>
    </source>
</evidence>
<reference evidence="7" key="1">
    <citation type="submission" date="2023-07" db="EMBL/GenBank/DDBJ databases">
        <title>draft genome sequence of fig (Ficus carica).</title>
        <authorList>
            <person name="Takahashi T."/>
            <person name="Nishimura K."/>
        </authorList>
    </citation>
    <scope>NUCLEOTIDE SEQUENCE</scope>
</reference>
<dbReference type="Proteomes" id="UP001187192">
    <property type="component" value="Unassembled WGS sequence"/>
</dbReference>
<dbReference type="Gene3D" id="1.20.1250.20">
    <property type="entry name" value="MFS general substrate transporter like domains"/>
    <property type="match status" value="2"/>
</dbReference>
<proteinExistence type="inferred from homology"/>
<organism evidence="7 8">
    <name type="scientific">Ficus carica</name>
    <name type="common">Common fig</name>
    <dbReference type="NCBI Taxonomy" id="3494"/>
    <lineage>
        <taxon>Eukaryota</taxon>
        <taxon>Viridiplantae</taxon>
        <taxon>Streptophyta</taxon>
        <taxon>Embryophyta</taxon>
        <taxon>Tracheophyta</taxon>
        <taxon>Spermatophyta</taxon>
        <taxon>Magnoliopsida</taxon>
        <taxon>eudicotyledons</taxon>
        <taxon>Gunneridae</taxon>
        <taxon>Pentapetalae</taxon>
        <taxon>rosids</taxon>
        <taxon>fabids</taxon>
        <taxon>Rosales</taxon>
        <taxon>Moraceae</taxon>
        <taxon>Ficeae</taxon>
        <taxon>Ficus</taxon>
    </lineage>
</organism>
<evidence type="ECO:0000256" key="2">
    <source>
        <dbReference type="ARBA" id="ARBA00005982"/>
    </source>
</evidence>
<comment type="caution">
    <text evidence="7">The sequence shown here is derived from an EMBL/GenBank/DDBJ whole genome shotgun (WGS) entry which is preliminary data.</text>
</comment>
<feature type="transmembrane region" description="Helical" evidence="6">
    <location>
        <begin position="141"/>
        <end position="162"/>
    </location>
</feature>
<keyword evidence="8" id="KW-1185">Reference proteome</keyword>
<protein>
    <submittedName>
        <fullName evidence="7">Uncharacterized protein</fullName>
    </submittedName>
</protein>
<evidence type="ECO:0000256" key="5">
    <source>
        <dbReference type="ARBA" id="ARBA00023136"/>
    </source>
</evidence>
<comment type="similarity">
    <text evidence="2">Belongs to the major facilitator superfamily. Proton-dependent oligopeptide transporter (POT/PTR) (TC 2.A.17) family.</text>
</comment>